<organism evidence="1 2">
    <name type="scientific">Plantactinospora alkalitolerans</name>
    <dbReference type="NCBI Taxonomy" id="2789879"/>
    <lineage>
        <taxon>Bacteria</taxon>
        <taxon>Bacillati</taxon>
        <taxon>Actinomycetota</taxon>
        <taxon>Actinomycetes</taxon>
        <taxon>Micromonosporales</taxon>
        <taxon>Micromonosporaceae</taxon>
        <taxon>Plantactinospora</taxon>
    </lineage>
</organism>
<sequence>MKFVFSRDNPDQHGTSFELGDIRVIGARGEATSAGKIPSQSMFIYLSLVDLADGMRLLTEKKESHHHFAAVNSSFTIEFHRRAAKLIEVRSAEVAIGSESLTGVVDGMLTGFETFMSDPRNVLGTQEPASTDLTTAVRELRVARERSGG</sequence>
<evidence type="ECO:0000313" key="2">
    <source>
        <dbReference type="Proteomes" id="UP000638560"/>
    </source>
</evidence>
<accession>A0ABS0H0P3</accession>
<dbReference type="RefSeq" id="WP_196203419.1">
    <property type="nucleotide sequence ID" value="NZ_JADPUN010000211.1"/>
</dbReference>
<protein>
    <submittedName>
        <fullName evidence="1">Uncharacterized protein</fullName>
    </submittedName>
</protein>
<keyword evidence="2" id="KW-1185">Reference proteome</keyword>
<proteinExistence type="predicted"/>
<dbReference type="Proteomes" id="UP000638560">
    <property type="component" value="Unassembled WGS sequence"/>
</dbReference>
<name>A0ABS0H0P3_9ACTN</name>
<comment type="caution">
    <text evidence="1">The sequence shown here is derived from an EMBL/GenBank/DDBJ whole genome shotgun (WGS) entry which is preliminary data.</text>
</comment>
<dbReference type="EMBL" id="JADPUN010000211">
    <property type="protein sequence ID" value="MBF9131881.1"/>
    <property type="molecule type" value="Genomic_DNA"/>
</dbReference>
<gene>
    <name evidence="1" type="ORF">I0C86_23365</name>
</gene>
<reference evidence="1 2" key="1">
    <citation type="submission" date="2020-11" db="EMBL/GenBank/DDBJ databases">
        <title>A novel isolate from a Black sea contaminated sediment with potential to produce alkanes: Plantactinospora alkalitolerans sp. nov.</title>
        <authorList>
            <person name="Carro L."/>
            <person name="Veyisoglu A."/>
            <person name="Guven K."/>
            <person name="Schumann P."/>
            <person name="Klenk H.-P."/>
            <person name="Sahin N."/>
        </authorList>
    </citation>
    <scope>NUCLEOTIDE SEQUENCE [LARGE SCALE GENOMIC DNA]</scope>
    <source>
        <strain evidence="1 2">S1510</strain>
    </source>
</reference>
<evidence type="ECO:0000313" key="1">
    <source>
        <dbReference type="EMBL" id="MBF9131881.1"/>
    </source>
</evidence>